<keyword evidence="2" id="KW-1185">Reference proteome</keyword>
<dbReference type="EMBL" id="REGN01009879">
    <property type="protein sequence ID" value="RNA00171.1"/>
    <property type="molecule type" value="Genomic_DNA"/>
</dbReference>
<dbReference type="Proteomes" id="UP000276133">
    <property type="component" value="Unassembled WGS sequence"/>
</dbReference>
<protein>
    <submittedName>
        <fullName evidence="1">Uncharacterized protein</fullName>
    </submittedName>
</protein>
<organism evidence="1 2">
    <name type="scientific">Brachionus plicatilis</name>
    <name type="common">Marine rotifer</name>
    <name type="synonym">Brachionus muelleri</name>
    <dbReference type="NCBI Taxonomy" id="10195"/>
    <lineage>
        <taxon>Eukaryota</taxon>
        <taxon>Metazoa</taxon>
        <taxon>Spiralia</taxon>
        <taxon>Gnathifera</taxon>
        <taxon>Rotifera</taxon>
        <taxon>Eurotatoria</taxon>
        <taxon>Monogononta</taxon>
        <taxon>Pseudotrocha</taxon>
        <taxon>Ploima</taxon>
        <taxon>Brachionidae</taxon>
        <taxon>Brachionus</taxon>
    </lineage>
</organism>
<evidence type="ECO:0000313" key="2">
    <source>
        <dbReference type="Proteomes" id="UP000276133"/>
    </source>
</evidence>
<gene>
    <name evidence="1" type="ORF">BpHYR1_048994</name>
</gene>
<reference evidence="1 2" key="1">
    <citation type="journal article" date="2018" name="Sci. Rep.">
        <title>Genomic signatures of local adaptation to the degree of environmental predictability in rotifers.</title>
        <authorList>
            <person name="Franch-Gras L."/>
            <person name="Hahn C."/>
            <person name="Garcia-Roger E.M."/>
            <person name="Carmona M.J."/>
            <person name="Serra M."/>
            <person name="Gomez A."/>
        </authorList>
    </citation>
    <scope>NUCLEOTIDE SEQUENCE [LARGE SCALE GENOMIC DNA]</scope>
    <source>
        <strain evidence="1">HYR1</strain>
    </source>
</reference>
<feature type="non-terminal residue" evidence="1">
    <location>
        <position position="66"/>
    </location>
</feature>
<accession>A0A3M7PN57</accession>
<evidence type="ECO:0000313" key="1">
    <source>
        <dbReference type="EMBL" id="RNA00171.1"/>
    </source>
</evidence>
<proteinExistence type="predicted"/>
<comment type="caution">
    <text evidence="1">The sequence shown here is derived from an EMBL/GenBank/DDBJ whole genome shotgun (WGS) entry which is preliminary data.</text>
</comment>
<sequence>MNENFEMIFLKNEEKSNKAETLFLLKSTQKDFTQELKNLIQEKFPEELHETTFYRNKDFKKFIEIK</sequence>
<name>A0A3M7PN57_BRAPC</name>
<dbReference type="AlphaFoldDB" id="A0A3M7PN57"/>